<feature type="transmembrane region" description="Helical" evidence="1">
    <location>
        <begin position="117"/>
        <end position="139"/>
    </location>
</feature>
<feature type="transmembrane region" description="Helical" evidence="1">
    <location>
        <begin position="206"/>
        <end position="232"/>
    </location>
</feature>
<dbReference type="InterPro" id="IPR004711">
    <property type="entry name" value="Benzoate_Transporter"/>
</dbReference>
<gene>
    <name evidence="2" type="ORF">GCM10007932_37880</name>
</gene>
<comment type="caution">
    <text evidence="2">The sequence shown here is derived from an EMBL/GenBank/DDBJ whole genome shotgun (WGS) entry which is preliminary data.</text>
</comment>
<feature type="transmembrane region" description="Helical" evidence="1">
    <location>
        <begin position="244"/>
        <end position="274"/>
    </location>
</feature>
<dbReference type="Pfam" id="PF03594">
    <property type="entry name" value="BenE"/>
    <property type="match status" value="1"/>
</dbReference>
<proteinExistence type="predicted"/>
<feature type="transmembrane region" description="Helical" evidence="1">
    <location>
        <begin position="347"/>
        <end position="380"/>
    </location>
</feature>
<evidence type="ECO:0000313" key="3">
    <source>
        <dbReference type="Proteomes" id="UP001156690"/>
    </source>
</evidence>
<dbReference type="AlphaFoldDB" id="A0AAV5NVY2"/>
<keyword evidence="3" id="KW-1185">Reference proteome</keyword>
<name>A0AAV5NVY2_9VIBR</name>
<sequence length="396" mass="41561">MAKLKISHVSTGFIAVFIGYASAAAIIFQAAMSAGATDAQVASWFWALGIGMGVTTILLSFYYKKPVVTAWSTPGAALLITSLEGLTMNQAVAVFLFSSLLITLVGLAGIFEKVLKQIPTSIASAMLAGILLQFGLGLFTSLMEEVHIVAVMLAVFILAKVRLGNLLIPSIFIIALVMCVGLGKLDVSQVTIGLTTPEFIAPEFEFFSLFSVGIPLFIVTMASQNLLGFAVLKANGYQVDSSKVITVTGVAGLLSAPFGGFAFNLAAITGAICMGANADENPKTRYMAGVSTGVFYLLAGIMGMSFFSLFSAVPEAVVIAVAGLAIMPTLMNCLAVSMADNQCREPALFTFLFTASGIDLLGIGSAFWGLCTGLSFYWFYNYKASAGPKNSPSSTQ</sequence>
<dbReference type="Proteomes" id="UP001156690">
    <property type="component" value="Unassembled WGS sequence"/>
</dbReference>
<dbReference type="NCBIfam" id="TIGR00843">
    <property type="entry name" value="benE"/>
    <property type="match status" value="1"/>
</dbReference>
<keyword evidence="1" id="KW-0472">Membrane</keyword>
<keyword evidence="1" id="KW-1133">Transmembrane helix</keyword>
<organism evidence="2 3">
    <name type="scientific">Vibrio penaeicida</name>
    <dbReference type="NCBI Taxonomy" id="104609"/>
    <lineage>
        <taxon>Bacteria</taxon>
        <taxon>Pseudomonadati</taxon>
        <taxon>Pseudomonadota</taxon>
        <taxon>Gammaproteobacteria</taxon>
        <taxon>Vibrionales</taxon>
        <taxon>Vibrionaceae</taxon>
        <taxon>Vibrio</taxon>
    </lineage>
</organism>
<dbReference type="RefSeq" id="WP_126609794.1">
    <property type="nucleotide sequence ID" value="NZ_AP025145.1"/>
</dbReference>
<dbReference type="PANTHER" id="PTHR30199">
    <property type="entry name" value="MFS FAMILY TRANSPORTER, PREDICTED SUBSTRATE BENZOATE"/>
    <property type="match status" value="1"/>
</dbReference>
<dbReference type="GO" id="GO:0005886">
    <property type="term" value="C:plasma membrane"/>
    <property type="evidence" value="ECO:0007669"/>
    <property type="project" value="TreeGrafter"/>
</dbReference>
<feature type="transmembrane region" description="Helical" evidence="1">
    <location>
        <begin position="286"/>
        <end position="310"/>
    </location>
</feature>
<evidence type="ECO:0000256" key="1">
    <source>
        <dbReference type="SAM" id="Phobius"/>
    </source>
</evidence>
<feature type="transmembrane region" description="Helical" evidence="1">
    <location>
        <begin position="316"/>
        <end position="335"/>
    </location>
</feature>
<reference evidence="3" key="1">
    <citation type="journal article" date="2019" name="Int. J. Syst. Evol. Microbiol.">
        <title>The Global Catalogue of Microorganisms (GCM) 10K type strain sequencing project: providing services to taxonomists for standard genome sequencing and annotation.</title>
        <authorList>
            <consortium name="The Broad Institute Genomics Platform"/>
            <consortium name="The Broad Institute Genome Sequencing Center for Infectious Disease"/>
            <person name="Wu L."/>
            <person name="Ma J."/>
        </authorList>
    </citation>
    <scope>NUCLEOTIDE SEQUENCE [LARGE SCALE GENOMIC DNA]</scope>
    <source>
        <strain evidence="3">NBRC 15640</strain>
    </source>
</reference>
<feature type="transmembrane region" description="Helical" evidence="1">
    <location>
        <begin position="91"/>
        <end position="111"/>
    </location>
</feature>
<feature type="transmembrane region" description="Helical" evidence="1">
    <location>
        <begin position="12"/>
        <end position="32"/>
    </location>
</feature>
<dbReference type="GO" id="GO:0042925">
    <property type="term" value="F:benzoate transmembrane transporter activity"/>
    <property type="evidence" value="ECO:0007669"/>
    <property type="project" value="InterPro"/>
</dbReference>
<feature type="transmembrane region" description="Helical" evidence="1">
    <location>
        <begin position="167"/>
        <end position="185"/>
    </location>
</feature>
<accession>A0AAV5NVY2</accession>
<feature type="transmembrane region" description="Helical" evidence="1">
    <location>
        <begin position="44"/>
        <end position="63"/>
    </location>
</feature>
<protein>
    <submittedName>
        <fullName evidence="2">Benzoate transporter</fullName>
    </submittedName>
</protein>
<dbReference type="EMBL" id="BSNX01000055">
    <property type="protein sequence ID" value="GLQ74427.1"/>
    <property type="molecule type" value="Genomic_DNA"/>
</dbReference>
<keyword evidence="1" id="KW-0812">Transmembrane</keyword>
<evidence type="ECO:0000313" key="2">
    <source>
        <dbReference type="EMBL" id="GLQ74427.1"/>
    </source>
</evidence>
<dbReference type="PANTHER" id="PTHR30199:SF0">
    <property type="entry name" value="INNER MEMBRANE PROTEIN YDCO"/>
    <property type="match status" value="1"/>
</dbReference>